<feature type="region of interest" description="Disordered" evidence="3">
    <location>
        <begin position="27"/>
        <end position="46"/>
    </location>
</feature>
<dbReference type="EMBL" id="CP065425">
    <property type="protein sequence ID" value="QQZ11368.1"/>
    <property type="molecule type" value="Genomic_DNA"/>
</dbReference>
<feature type="compositionally biased region" description="Basic and acidic residues" evidence="3">
    <location>
        <begin position="37"/>
        <end position="46"/>
    </location>
</feature>
<keyword evidence="1" id="KW-0732">Signal</keyword>
<evidence type="ECO:0000313" key="6">
    <source>
        <dbReference type="EMBL" id="QQZ11368.1"/>
    </source>
</evidence>
<evidence type="ECO:0000256" key="3">
    <source>
        <dbReference type="SAM" id="MobiDB-lite"/>
    </source>
</evidence>
<dbReference type="SUPFAM" id="SSF50685">
    <property type="entry name" value="Barwin-like endoglucanases"/>
    <property type="match status" value="1"/>
</dbReference>
<dbReference type="InterPro" id="IPR051933">
    <property type="entry name" value="Resuscitation_pf_RpfB"/>
</dbReference>
<dbReference type="Proteomes" id="UP000595691">
    <property type="component" value="Chromosome"/>
</dbReference>
<sequence>MLVICVIFIPMTINAHAETSQESLHNVKQKMQQNKEAVQEKEKEKEALNTELTTLQQQWQSLQSEISTNQKELSSLKDKINETNNEIEKKKEEIVKLEDKVLVREDVIKKRLVALQENDRTNIIIDTLLSSDSIGDFLNRVSAVAVLLRADNEILEQQQKDLKQIEKDKKEIAKKEAVMKEDQHALATTQAKLENSLQDKQVSITKIQSKYAMIEKDIKQSKNENDTLQSQMNSIQNTIKKEQAAAKARAAIIVKQAKTPAQSDNYEKPEKGEEIYVTATAYSHEDTKGNVTALGYNIKKNPNMKLIAVDPSVIPLGKKVWVEGYGVAIAGDTGSAIIGHRIDVLKPSSKEAKAWGRKTVKIIILN</sequence>
<dbReference type="Gene3D" id="6.10.250.3150">
    <property type="match status" value="1"/>
</dbReference>
<feature type="domain" description="Peptidoglycan hydrolase PcsB coiled-coil" evidence="5">
    <location>
        <begin position="94"/>
        <end position="167"/>
    </location>
</feature>
<dbReference type="Pfam" id="PF06725">
    <property type="entry name" value="3D"/>
    <property type="match status" value="1"/>
</dbReference>
<evidence type="ECO:0000313" key="7">
    <source>
        <dbReference type="Proteomes" id="UP000595691"/>
    </source>
</evidence>
<feature type="domain" description="3D" evidence="4">
    <location>
        <begin position="307"/>
        <end position="366"/>
    </location>
</feature>
<dbReference type="PANTHER" id="PTHR39160">
    <property type="entry name" value="CELL WALL-BINDING PROTEIN YOCH"/>
    <property type="match status" value="1"/>
</dbReference>
<dbReference type="InterPro" id="IPR036908">
    <property type="entry name" value="RlpA-like_sf"/>
</dbReference>
<protein>
    <submittedName>
        <fullName evidence="6">Cell wall-binding protein</fullName>
    </submittedName>
</protein>
<keyword evidence="7" id="KW-1185">Reference proteome</keyword>
<name>A0ABX7E7U0_9BACI</name>
<dbReference type="PANTHER" id="PTHR39160:SF6">
    <property type="entry name" value="CELL WALL-BINDING PROTEIN YOCH"/>
    <property type="match status" value="1"/>
</dbReference>
<evidence type="ECO:0000259" key="4">
    <source>
        <dbReference type="Pfam" id="PF06725"/>
    </source>
</evidence>
<accession>A0ABX7E7U0</accession>
<gene>
    <name evidence="6" type="ORF">I5776_01695</name>
</gene>
<feature type="compositionally biased region" description="Polar residues" evidence="3">
    <location>
        <begin position="27"/>
        <end position="36"/>
    </location>
</feature>
<dbReference type="CDD" id="cd14667">
    <property type="entry name" value="3D_containing_proteins"/>
    <property type="match status" value="1"/>
</dbReference>
<evidence type="ECO:0000256" key="1">
    <source>
        <dbReference type="ARBA" id="ARBA00022729"/>
    </source>
</evidence>
<feature type="coiled-coil region" evidence="2">
    <location>
        <begin position="148"/>
        <end position="245"/>
    </location>
</feature>
<dbReference type="Pfam" id="PF24568">
    <property type="entry name" value="CC_PcsB"/>
    <property type="match status" value="1"/>
</dbReference>
<proteinExistence type="predicted"/>
<dbReference type="InterPro" id="IPR010611">
    <property type="entry name" value="3D_dom"/>
</dbReference>
<dbReference type="InterPro" id="IPR059180">
    <property type="entry name" value="3D_YorM"/>
</dbReference>
<dbReference type="InterPro" id="IPR057309">
    <property type="entry name" value="PcsB_CC"/>
</dbReference>
<reference evidence="6 7" key="1">
    <citation type="submission" date="2020-11" db="EMBL/GenBank/DDBJ databases">
        <title>Taxonomic evaluation of the Bacillus sporothermodurans group of bacteria based on whole genome sequences.</title>
        <authorList>
            <person name="Fiedler G."/>
            <person name="Herbstmann A.-D."/>
            <person name="Doll E."/>
            <person name="Wenning M."/>
            <person name="Brinks E."/>
            <person name="Kabisch J."/>
            <person name="Breitenwieser F."/>
            <person name="Lappann M."/>
            <person name="Boehnlein C."/>
            <person name="Franz C."/>
        </authorList>
    </citation>
    <scope>NUCLEOTIDE SEQUENCE [LARGE SCALE GENOMIC DNA]</scope>
    <source>
        <strain evidence="6 7">JCM 19841</strain>
    </source>
</reference>
<keyword evidence="2" id="KW-0175">Coiled coil</keyword>
<organism evidence="6 7">
    <name type="scientific">Heyndrickxia vini</name>
    <dbReference type="NCBI Taxonomy" id="1476025"/>
    <lineage>
        <taxon>Bacteria</taxon>
        <taxon>Bacillati</taxon>
        <taxon>Bacillota</taxon>
        <taxon>Bacilli</taxon>
        <taxon>Bacillales</taxon>
        <taxon>Bacillaceae</taxon>
        <taxon>Heyndrickxia</taxon>
    </lineage>
</organism>
<evidence type="ECO:0000256" key="2">
    <source>
        <dbReference type="SAM" id="Coils"/>
    </source>
</evidence>
<evidence type="ECO:0000259" key="5">
    <source>
        <dbReference type="Pfam" id="PF24568"/>
    </source>
</evidence>